<feature type="transmembrane region" description="Helical" evidence="5">
    <location>
        <begin position="21"/>
        <end position="43"/>
    </location>
</feature>
<gene>
    <name evidence="6" type="ORF">L0U89_09995</name>
</gene>
<feature type="transmembrane region" description="Helical" evidence="5">
    <location>
        <begin position="63"/>
        <end position="84"/>
    </location>
</feature>
<feature type="transmembrane region" description="Helical" evidence="5">
    <location>
        <begin position="96"/>
        <end position="120"/>
    </location>
</feature>
<dbReference type="Proteomes" id="UP001201449">
    <property type="component" value="Unassembled WGS sequence"/>
</dbReference>
<dbReference type="Pfam" id="PF02674">
    <property type="entry name" value="Colicin_V"/>
    <property type="match status" value="1"/>
</dbReference>
<evidence type="ECO:0000256" key="3">
    <source>
        <dbReference type="ARBA" id="ARBA00022989"/>
    </source>
</evidence>
<evidence type="ECO:0000256" key="4">
    <source>
        <dbReference type="ARBA" id="ARBA00023136"/>
    </source>
</evidence>
<evidence type="ECO:0000256" key="5">
    <source>
        <dbReference type="SAM" id="Phobius"/>
    </source>
</evidence>
<keyword evidence="4 5" id="KW-0472">Membrane</keyword>
<name>A0ABS9BVS1_9BACT</name>
<comment type="caution">
    <text evidence="6">The sequence shown here is derived from an EMBL/GenBank/DDBJ whole genome shotgun (WGS) entry which is preliminary data.</text>
</comment>
<evidence type="ECO:0000256" key="1">
    <source>
        <dbReference type="ARBA" id="ARBA00004141"/>
    </source>
</evidence>
<accession>A0ABS9BVS1</accession>
<dbReference type="RefSeq" id="WP_234861389.1">
    <property type="nucleotide sequence ID" value="NZ_JAKEVZ010000006.1"/>
</dbReference>
<feature type="transmembrane region" description="Helical" evidence="5">
    <location>
        <begin position="140"/>
        <end position="159"/>
    </location>
</feature>
<dbReference type="EMBL" id="JAKEVZ010000006">
    <property type="protein sequence ID" value="MCF1751399.1"/>
    <property type="molecule type" value="Genomic_DNA"/>
</dbReference>
<proteinExistence type="predicted"/>
<sequence>MFDILIIIFLAIGAYEGFKEGLFVGLISFVAFVVALMLAFHLMHWGAGILAEQLKDSSFVLPFVAFLLIFFGVLMIVRGLAFLVKKSMDITVLGTADDIAGGILGVFKSVLFLSFLIWIAESFEFSFITNWTKDSKIYPFVQPIAPWIVAWVQPLLPIFQDTIDKIYDLVKATADGIVD</sequence>
<organism evidence="6 7">
    <name type="scientific">Mariniradius sediminis</name>
    <dbReference type="NCBI Taxonomy" id="2909237"/>
    <lineage>
        <taxon>Bacteria</taxon>
        <taxon>Pseudomonadati</taxon>
        <taxon>Bacteroidota</taxon>
        <taxon>Cytophagia</taxon>
        <taxon>Cytophagales</taxon>
        <taxon>Cyclobacteriaceae</taxon>
        <taxon>Mariniradius</taxon>
    </lineage>
</organism>
<evidence type="ECO:0000313" key="6">
    <source>
        <dbReference type="EMBL" id="MCF1751399.1"/>
    </source>
</evidence>
<evidence type="ECO:0000313" key="7">
    <source>
        <dbReference type="Proteomes" id="UP001201449"/>
    </source>
</evidence>
<evidence type="ECO:0000256" key="2">
    <source>
        <dbReference type="ARBA" id="ARBA00022692"/>
    </source>
</evidence>
<dbReference type="PANTHER" id="PTHR37306">
    <property type="entry name" value="COLICIN V PRODUCTION PROTEIN"/>
    <property type="match status" value="1"/>
</dbReference>
<dbReference type="PANTHER" id="PTHR37306:SF1">
    <property type="entry name" value="COLICIN V PRODUCTION PROTEIN"/>
    <property type="match status" value="1"/>
</dbReference>
<reference evidence="6 7" key="1">
    <citation type="submission" date="2022-01" db="EMBL/GenBank/DDBJ databases">
        <title>Mariniradius saccharolyticus sp. nov., isolated from sediment of a river.</title>
        <authorList>
            <person name="Liu H."/>
        </authorList>
    </citation>
    <scope>NUCLEOTIDE SEQUENCE [LARGE SCALE GENOMIC DNA]</scope>
    <source>
        <strain evidence="6 7">RY-2</strain>
    </source>
</reference>
<protein>
    <submittedName>
        <fullName evidence="6">CvpA family protein</fullName>
    </submittedName>
</protein>
<keyword evidence="2 5" id="KW-0812">Transmembrane</keyword>
<keyword evidence="7" id="KW-1185">Reference proteome</keyword>
<dbReference type="InterPro" id="IPR003825">
    <property type="entry name" value="Colicin-V_CvpA"/>
</dbReference>
<comment type="subcellular location">
    <subcellularLocation>
        <location evidence="1">Membrane</location>
        <topology evidence="1">Multi-pass membrane protein</topology>
    </subcellularLocation>
</comment>
<keyword evidence="3 5" id="KW-1133">Transmembrane helix</keyword>